<dbReference type="InterPro" id="IPR001296">
    <property type="entry name" value="Glyco_trans_1"/>
</dbReference>
<name>A0A7V4NF48_FERPE</name>
<dbReference type="PANTHER" id="PTHR46039:SF5">
    <property type="entry name" value="SUCROSE-PHOSPHATE SYNTHASE 3-RELATED"/>
    <property type="match status" value="1"/>
</dbReference>
<dbReference type="InterPro" id="IPR000368">
    <property type="entry name" value="Sucrose_synth_GT-B1"/>
</dbReference>
<evidence type="ECO:0000259" key="6">
    <source>
        <dbReference type="Pfam" id="PF00534"/>
    </source>
</evidence>
<evidence type="ECO:0000256" key="3">
    <source>
        <dbReference type="ARBA" id="ARBA00022676"/>
    </source>
</evidence>
<evidence type="ECO:0000259" key="7">
    <source>
        <dbReference type="Pfam" id="PF00862"/>
    </source>
</evidence>
<evidence type="ECO:0000256" key="2">
    <source>
        <dbReference type="ARBA" id="ARBA00012536"/>
    </source>
</evidence>
<evidence type="ECO:0000256" key="4">
    <source>
        <dbReference type="ARBA" id="ARBA00022679"/>
    </source>
</evidence>
<dbReference type="EC" id="2.4.1.14" evidence="2"/>
<dbReference type="EMBL" id="DSZZ01000484">
    <property type="protein sequence ID" value="HGU53881.1"/>
    <property type="molecule type" value="Genomic_DNA"/>
</dbReference>
<organism evidence="8">
    <name type="scientific">Fervidobacterium pennivorans</name>
    <dbReference type="NCBI Taxonomy" id="93466"/>
    <lineage>
        <taxon>Bacteria</taxon>
        <taxon>Thermotogati</taxon>
        <taxon>Thermotogota</taxon>
        <taxon>Thermotogae</taxon>
        <taxon>Thermotogales</taxon>
        <taxon>Fervidobacteriaceae</taxon>
        <taxon>Fervidobacterium</taxon>
    </lineage>
</organism>
<dbReference type="Pfam" id="PF00862">
    <property type="entry name" value="GT-B_Sucrose_synth"/>
    <property type="match status" value="1"/>
</dbReference>
<dbReference type="PANTHER" id="PTHR46039">
    <property type="entry name" value="SUCROSE-PHOSPHATE SYNTHASE 3-RELATED"/>
    <property type="match status" value="1"/>
</dbReference>
<proteinExistence type="inferred from homology"/>
<sequence length="475" mass="53964">MSTTNTIKKVAFFNPQGNFDKDDSHLTEHPDFGGQLVYVKELAKAMGELGIEVDIITRQIIDENWPEFAEPFDYYPDAPNVRIVRIPFGGDKFLCKEDLWKYLPDYVDKIYELYKSEGRFPDFVTTHYADGGISGVMFLKKTGIPFSFTAHSLGAWKMEKVLESGMSREDAERKYKFTVRITAENLSMHYASFIVCSTSQERYEQYSHKLYDIDPYADKFKVIPPGINHKIFNQESKSEDKQMEEYVSQLLSKAPIKRHRLPFIIMSSRIDRKKNHIAVVKAFLQNGYLKDRANLLIVVRGINNVLEYVNTEKTEEATILKEIVESSGNEIGKSIFFANISDQRHLASLYRVAAARGSVFALPALYEPFGLAVVEAAACGLKIVVTKNGGPAEIFSHGEGLLIDPTNINDIATKLLLALEKFDCRKSVELAKTFSWENTALAYLENIKHVLANLDSIVSVDEQRLKKFYDLINTL</sequence>
<comment type="catalytic activity">
    <reaction evidence="5">
        <text>beta-D-fructose 6-phosphate + UDP-alpha-D-glucose = sucrose 6(F)-phosphate + UDP + H(+)</text>
        <dbReference type="Rhea" id="RHEA:22172"/>
        <dbReference type="ChEBI" id="CHEBI:15378"/>
        <dbReference type="ChEBI" id="CHEBI:57634"/>
        <dbReference type="ChEBI" id="CHEBI:57723"/>
        <dbReference type="ChEBI" id="CHEBI:58223"/>
        <dbReference type="ChEBI" id="CHEBI:58885"/>
        <dbReference type="EC" id="2.4.1.14"/>
    </reaction>
</comment>
<protein>
    <recommendedName>
        <fullName evidence="2">sucrose-phosphate synthase</fullName>
        <ecNumber evidence="2">2.4.1.14</ecNumber>
    </recommendedName>
</protein>
<reference evidence="8" key="1">
    <citation type="journal article" date="2020" name="mSystems">
        <title>Genome- and Community-Level Interaction Insights into Carbon Utilization and Element Cycling Functions of Hydrothermarchaeota in Hydrothermal Sediment.</title>
        <authorList>
            <person name="Zhou Z."/>
            <person name="Liu Y."/>
            <person name="Xu W."/>
            <person name="Pan J."/>
            <person name="Luo Z.H."/>
            <person name="Li M."/>
        </authorList>
    </citation>
    <scope>NUCLEOTIDE SEQUENCE [LARGE SCALE GENOMIC DNA]</scope>
    <source>
        <strain evidence="8">SpSt-61</strain>
    </source>
</reference>
<evidence type="ECO:0000313" key="8">
    <source>
        <dbReference type="EMBL" id="HGU53881.1"/>
    </source>
</evidence>
<dbReference type="GO" id="GO:0046524">
    <property type="term" value="F:sucrose-phosphate synthase activity"/>
    <property type="evidence" value="ECO:0007669"/>
    <property type="project" value="UniProtKB-EC"/>
</dbReference>
<dbReference type="AlphaFoldDB" id="A0A7V4NF48"/>
<feature type="domain" description="Sucrose synthase first GT-B" evidence="7">
    <location>
        <begin position="5"/>
        <end position="240"/>
    </location>
</feature>
<gene>
    <name evidence="8" type="ORF">ENT78_10240</name>
</gene>
<keyword evidence="3" id="KW-0328">Glycosyltransferase</keyword>
<dbReference type="SUPFAM" id="SSF53756">
    <property type="entry name" value="UDP-Glycosyltransferase/glycogen phosphorylase"/>
    <property type="match status" value="1"/>
</dbReference>
<comment type="similarity">
    <text evidence="1">Belongs to the glycosyltransferase 1 family.</text>
</comment>
<feature type="domain" description="Glycosyl transferase family 1" evidence="6">
    <location>
        <begin position="256"/>
        <end position="421"/>
    </location>
</feature>
<evidence type="ECO:0000256" key="1">
    <source>
        <dbReference type="ARBA" id="ARBA00006530"/>
    </source>
</evidence>
<evidence type="ECO:0000256" key="5">
    <source>
        <dbReference type="ARBA" id="ARBA00047471"/>
    </source>
</evidence>
<dbReference type="Pfam" id="PF00534">
    <property type="entry name" value="Glycos_transf_1"/>
    <property type="match status" value="1"/>
</dbReference>
<comment type="caution">
    <text evidence="8">The sequence shown here is derived from an EMBL/GenBank/DDBJ whole genome shotgun (WGS) entry which is preliminary data.</text>
</comment>
<accession>A0A7V4NF48</accession>
<dbReference type="Gene3D" id="3.40.50.2000">
    <property type="entry name" value="Glycogen Phosphorylase B"/>
    <property type="match status" value="2"/>
</dbReference>
<keyword evidence="4 8" id="KW-0808">Transferase</keyword>
<dbReference type="InterPro" id="IPR044161">
    <property type="entry name" value="SPS"/>
</dbReference>